<name>A0A7C8I9L6_9PLEO</name>
<feature type="region of interest" description="Disordered" evidence="1">
    <location>
        <begin position="167"/>
        <end position="252"/>
    </location>
</feature>
<protein>
    <submittedName>
        <fullName evidence="2">Uncharacterized protein</fullName>
    </submittedName>
</protein>
<comment type="caution">
    <text evidence="2">The sequence shown here is derived from an EMBL/GenBank/DDBJ whole genome shotgun (WGS) entry which is preliminary data.</text>
</comment>
<feature type="compositionally biased region" description="Polar residues" evidence="1">
    <location>
        <begin position="359"/>
        <end position="371"/>
    </location>
</feature>
<sequence length="383" mass="42939">MLNMAPASDPVERLYLTLLDDATSARRFRCRGRQRCKQTPPPNPYAPFPPYGFQPPPQPYTYPLPPLPYTYQPPPLSYAHPLPPPLNYPYQLGPLLYPLYPPSTPAPASVYAYPPLNVYPPYPNVYPPYPNVNPPHPNVYPPPPPAPPAQAYQPPYGYAPQYHAPPGWYQPLPPAQTQPRYTQHGAFTHPPPLSTQPQPENTQHDVSTQSTFQNPPTLEQQHAPRPASAALTDSPEENAQAANRKTDSEKQRIKEREEIHGMVSQHLDQYASNAIPEVQPVSPAQMELLKEDPVAFELYEYYMRQVQIVESARNQYDIDFPPTLTQPTPDSPINSARIQPTITRPLSNGDTARPVVNPAPTQTISTESSVPPTAVHTTERRRN</sequence>
<feature type="region of interest" description="Disordered" evidence="1">
    <location>
        <begin position="342"/>
        <end position="383"/>
    </location>
</feature>
<organism evidence="2 3">
    <name type="scientific">Massariosphaeria phaeospora</name>
    <dbReference type="NCBI Taxonomy" id="100035"/>
    <lineage>
        <taxon>Eukaryota</taxon>
        <taxon>Fungi</taxon>
        <taxon>Dikarya</taxon>
        <taxon>Ascomycota</taxon>
        <taxon>Pezizomycotina</taxon>
        <taxon>Dothideomycetes</taxon>
        <taxon>Pleosporomycetidae</taxon>
        <taxon>Pleosporales</taxon>
        <taxon>Pleosporales incertae sedis</taxon>
        <taxon>Massariosphaeria</taxon>
    </lineage>
</organism>
<dbReference type="AlphaFoldDB" id="A0A7C8I9L6"/>
<accession>A0A7C8I9L6</accession>
<dbReference type="Proteomes" id="UP000481861">
    <property type="component" value="Unassembled WGS sequence"/>
</dbReference>
<reference evidence="2 3" key="1">
    <citation type="submission" date="2020-01" db="EMBL/GenBank/DDBJ databases">
        <authorList>
            <consortium name="DOE Joint Genome Institute"/>
            <person name="Haridas S."/>
            <person name="Albert R."/>
            <person name="Binder M."/>
            <person name="Bloem J."/>
            <person name="Labutti K."/>
            <person name="Salamov A."/>
            <person name="Andreopoulos B."/>
            <person name="Baker S.E."/>
            <person name="Barry K."/>
            <person name="Bills G."/>
            <person name="Bluhm B.H."/>
            <person name="Cannon C."/>
            <person name="Castanera R."/>
            <person name="Culley D.E."/>
            <person name="Daum C."/>
            <person name="Ezra D."/>
            <person name="Gonzalez J.B."/>
            <person name="Henrissat B."/>
            <person name="Kuo A."/>
            <person name="Liang C."/>
            <person name="Lipzen A."/>
            <person name="Lutzoni F."/>
            <person name="Magnuson J."/>
            <person name="Mondo S."/>
            <person name="Nolan M."/>
            <person name="Ohm R."/>
            <person name="Pangilinan J."/>
            <person name="Park H.-J.H."/>
            <person name="Ramirez L."/>
            <person name="Alfaro M."/>
            <person name="Sun H."/>
            <person name="Tritt A."/>
            <person name="Yoshinaga Y."/>
            <person name="Zwiers L.-H.L."/>
            <person name="Turgeon B.G."/>
            <person name="Goodwin S.B."/>
            <person name="Spatafora J.W."/>
            <person name="Crous P.W."/>
            <person name="Grigoriev I.V."/>
        </authorList>
    </citation>
    <scope>NUCLEOTIDE SEQUENCE [LARGE SCALE GENOMIC DNA]</scope>
    <source>
        <strain evidence="2 3">CBS 611.86</strain>
    </source>
</reference>
<evidence type="ECO:0000313" key="2">
    <source>
        <dbReference type="EMBL" id="KAF2874114.1"/>
    </source>
</evidence>
<feature type="compositionally biased region" description="Polar residues" evidence="1">
    <location>
        <begin position="195"/>
        <end position="220"/>
    </location>
</feature>
<gene>
    <name evidence="2" type="ORF">BDV95DRAFT_616680</name>
</gene>
<evidence type="ECO:0000313" key="3">
    <source>
        <dbReference type="Proteomes" id="UP000481861"/>
    </source>
</evidence>
<dbReference type="EMBL" id="JAADJZ010000006">
    <property type="protein sequence ID" value="KAF2874114.1"/>
    <property type="molecule type" value="Genomic_DNA"/>
</dbReference>
<proteinExistence type="predicted"/>
<evidence type="ECO:0000256" key="1">
    <source>
        <dbReference type="SAM" id="MobiDB-lite"/>
    </source>
</evidence>
<keyword evidence="3" id="KW-1185">Reference proteome</keyword>
<dbReference type="PRINTS" id="PR01217">
    <property type="entry name" value="PRICHEXTENSN"/>
</dbReference>